<keyword evidence="3" id="KW-0479">Metal-binding</keyword>
<comment type="cofactor">
    <cofactor evidence="1">
        <name>Mn(2+)</name>
        <dbReference type="ChEBI" id="CHEBI:29035"/>
    </cofactor>
</comment>
<evidence type="ECO:0000256" key="4">
    <source>
        <dbReference type="ARBA" id="ARBA00022801"/>
    </source>
</evidence>
<dbReference type="PANTHER" id="PTHR12992:SF11">
    <property type="entry name" value="MITOCHONDRIAL COENZYME A DIPHOSPHATASE NUDT8"/>
    <property type="match status" value="1"/>
</dbReference>
<reference evidence="8 9" key="1">
    <citation type="submission" date="2019-03" db="EMBL/GenBank/DDBJ databases">
        <title>Genomic Encyclopedia of Type Strains, Phase III (KMG-III): the genomes of soil and plant-associated and newly described type strains.</title>
        <authorList>
            <person name="Whitman W."/>
        </authorList>
    </citation>
    <scope>NUCLEOTIDE SEQUENCE [LARGE SCALE GENOMIC DNA]</scope>
    <source>
        <strain evidence="8 9">CGMCC 1.7002</strain>
    </source>
</reference>
<dbReference type="EMBL" id="SNYR01000001">
    <property type="protein sequence ID" value="TDQ66970.1"/>
    <property type="molecule type" value="Genomic_DNA"/>
</dbReference>
<feature type="domain" description="Nudix hydrolase" evidence="7">
    <location>
        <begin position="41"/>
        <end position="173"/>
    </location>
</feature>
<evidence type="ECO:0000256" key="2">
    <source>
        <dbReference type="ARBA" id="ARBA00001946"/>
    </source>
</evidence>
<keyword evidence="9" id="KW-1185">Reference proteome</keyword>
<evidence type="ECO:0000256" key="5">
    <source>
        <dbReference type="ARBA" id="ARBA00022842"/>
    </source>
</evidence>
<evidence type="ECO:0000313" key="8">
    <source>
        <dbReference type="EMBL" id="TDQ66970.1"/>
    </source>
</evidence>
<dbReference type="InterPro" id="IPR015797">
    <property type="entry name" value="NUDIX_hydrolase-like_dom_sf"/>
</dbReference>
<dbReference type="InterPro" id="IPR045121">
    <property type="entry name" value="CoAse"/>
</dbReference>
<dbReference type="Gene3D" id="3.90.79.10">
    <property type="entry name" value="Nucleoside Triphosphate Pyrophosphohydrolase"/>
    <property type="match status" value="1"/>
</dbReference>
<dbReference type="Proteomes" id="UP000295391">
    <property type="component" value="Unassembled WGS sequence"/>
</dbReference>
<keyword evidence="6" id="KW-0464">Manganese</keyword>
<name>A0A4R6VWI5_9HYPH</name>
<dbReference type="SUPFAM" id="SSF55811">
    <property type="entry name" value="Nudix"/>
    <property type="match status" value="1"/>
</dbReference>
<dbReference type="NCBIfam" id="NF007980">
    <property type="entry name" value="PRK10707.1"/>
    <property type="match status" value="1"/>
</dbReference>
<evidence type="ECO:0000256" key="6">
    <source>
        <dbReference type="ARBA" id="ARBA00023211"/>
    </source>
</evidence>
<evidence type="ECO:0000313" key="9">
    <source>
        <dbReference type="Proteomes" id="UP000295391"/>
    </source>
</evidence>
<dbReference type="OrthoDB" id="9802805at2"/>
<sequence>MQDETLLAQIKHRLLDQPDGSKDIGCHKVDGVPPLHAKRDPKPSAVLIGLVERGPLSHVLYIERSSHLRAHAGQIAFPGGRVEEGDTDPVMTALREAEEEVDLNQDDVDVLGFLPNYLSGTNYLITPVVATIKPRKPFVANPDEVASFFEVPLPHLIPANHYSKIRFVRGDEAQRETWRIDYQDRAIWGITASMTRMFRDLVLTSKEDE</sequence>
<keyword evidence="5" id="KW-0460">Magnesium</keyword>
<comment type="caution">
    <text evidence="8">The sequence shown here is derived from an EMBL/GenBank/DDBJ whole genome shotgun (WGS) entry which is preliminary data.</text>
</comment>
<dbReference type="RefSeq" id="WP_133571620.1">
    <property type="nucleotide sequence ID" value="NZ_SNYR01000001.1"/>
</dbReference>
<gene>
    <name evidence="8" type="ORF">ATL17_0976</name>
</gene>
<evidence type="ECO:0000259" key="7">
    <source>
        <dbReference type="PROSITE" id="PS51462"/>
    </source>
</evidence>
<evidence type="ECO:0000256" key="3">
    <source>
        <dbReference type="ARBA" id="ARBA00022723"/>
    </source>
</evidence>
<protein>
    <submittedName>
        <fullName evidence="8">8-oxo-dGTP pyrophosphatase MutT (NUDIX family)</fullName>
    </submittedName>
</protein>
<keyword evidence="4" id="KW-0378">Hydrolase</keyword>
<dbReference type="GO" id="GO:0010945">
    <property type="term" value="F:coenzyme A diphosphatase activity"/>
    <property type="evidence" value="ECO:0007669"/>
    <property type="project" value="InterPro"/>
</dbReference>
<comment type="cofactor">
    <cofactor evidence="2">
        <name>Mg(2+)</name>
        <dbReference type="ChEBI" id="CHEBI:18420"/>
    </cofactor>
</comment>
<dbReference type="InterPro" id="IPR000086">
    <property type="entry name" value="NUDIX_hydrolase_dom"/>
</dbReference>
<dbReference type="Pfam" id="PF00293">
    <property type="entry name" value="NUDIX"/>
    <property type="match status" value="1"/>
</dbReference>
<dbReference type="AlphaFoldDB" id="A0A4R6VWI5"/>
<dbReference type="CDD" id="cd03426">
    <property type="entry name" value="NUDIX_CoAse_Nudt7"/>
    <property type="match status" value="1"/>
</dbReference>
<dbReference type="PANTHER" id="PTHR12992">
    <property type="entry name" value="NUDIX HYDROLASE"/>
    <property type="match status" value="1"/>
</dbReference>
<proteinExistence type="predicted"/>
<dbReference type="PROSITE" id="PS51462">
    <property type="entry name" value="NUDIX"/>
    <property type="match status" value="1"/>
</dbReference>
<dbReference type="GO" id="GO:0046872">
    <property type="term" value="F:metal ion binding"/>
    <property type="evidence" value="ECO:0007669"/>
    <property type="project" value="UniProtKB-KW"/>
</dbReference>
<accession>A0A4R6VWI5</accession>
<evidence type="ECO:0000256" key="1">
    <source>
        <dbReference type="ARBA" id="ARBA00001936"/>
    </source>
</evidence>
<organism evidence="8 9">
    <name type="scientific">Maritalea mobilis</name>
    <dbReference type="NCBI Taxonomy" id="483324"/>
    <lineage>
        <taxon>Bacteria</taxon>
        <taxon>Pseudomonadati</taxon>
        <taxon>Pseudomonadota</taxon>
        <taxon>Alphaproteobacteria</taxon>
        <taxon>Hyphomicrobiales</taxon>
        <taxon>Devosiaceae</taxon>
        <taxon>Maritalea</taxon>
    </lineage>
</organism>